<feature type="transmembrane region" description="Helical" evidence="1">
    <location>
        <begin position="183"/>
        <end position="203"/>
    </location>
</feature>
<feature type="transmembrane region" description="Helical" evidence="1">
    <location>
        <begin position="146"/>
        <end position="163"/>
    </location>
</feature>
<feature type="transmembrane region" description="Helical" evidence="1">
    <location>
        <begin position="7"/>
        <end position="28"/>
    </location>
</feature>
<dbReference type="PaxDb" id="55529-EKX39141"/>
<evidence type="ECO:0000313" key="4">
    <source>
        <dbReference type="Proteomes" id="UP000011087"/>
    </source>
</evidence>
<proteinExistence type="predicted"/>
<dbReference type="EnsemblProtists" id="EKX39141">
    <property type="protein sequence ID" value="EKX39141"/>
    <property type="gene ID" value="GUITHDRAFT_143746"/>
</dbReference>
<dbReference type="GeneID" id="17295881"/>
<evidence type="ECO:0000256" key="1">
    <source>
        <dbReference type="SAM" id="Phobius"/>
    </source>
</evidence>
<name>L1IS94_GUITC</name>
<sequence length="429" mass="50249">MDDKDPFSLAIGVVYVMLTTSVGIFNFLQKFYPSLELLKQCNVEMNQYTSNPCACWRSIRPTYYTRRNYESIIYEPNKIQSLVPFLFVALSLVLAFMNKITELFDMLRVCNYVNFFLSYVAIMDMFYCPVEYKKVVIYSYYKNDAILNFGFIVFTVFILKHFVPNLSSIENEKKRLAYRKKYLFRSPPVSILWFIILCTSLWGMYAYDEDNDENFPYRCACILFYYLSIAQLRRSVFYVMYSNKNSEYMQAIWNTSGVFKTLRKSTSQYYVCHVSECTASFCANVFATTLGPRYMVVIDDTNPIKVIYCIYWKNGTTMRTNLFGTYKDQVKVKTRILPISGLRAVEVELFDADPKNQTFYLPRRGQHETPNGICKALIVKLGSPDASFTISKLKTGKSMQELNVNVMFSAYFMFDDNPYWKQVIQFNTL</sequence>
<reference evidence="3" key="3">
    <citation type="submission" date="2015-06" db="UniProtKB">
        <authorList>
            <consortium name="EnsemblProtists"/>
        </authorList>
    </citation>
    <scope>IDENTIFICATION</scope>
</reference>
<dbReference type="EMBL" id="JH993042">
    <property type="protein sequence ID" value="EKX39141.1"/>
    <property type="molecule type" value="Genomic_DNA"/>
</dbReference>
<evidence type="ECO:0000313" key="3">
    <source>
        <dbReference type="EnsemblProtists" id="EKX39141"/>
    </source>
</evidence>
<keyword evidence="1" id="KW-0812">Transmembrane</keyword>
<feature type="transmembrane region" description="Helical" evidence="1">
    <location>
        <begin position="109"/>
        <end position="126"/>
    </location>
</feature>
<protein>
    <submittedName>
        <fullName evidence="2 3">Uncharacterized protein</fullName>
    </submittedName>
</protein>
<feature type="transmembrane region" description="Helical" evidence="1">
    <location>
        <begin position="79"/>
        <end position="97"/>
    </location>
</feature>
<dbReference type="HOGENOM" id="CLU_640065_0_0_1"/>
<accession>L1IS94</accession>
<reference evidence="4" key="2">
    <citation type="submission" date="2012-11" db="EMBL/GenBank/DDBJ databases">
        <authorList>
            <person name="Kuo A."/>
            <person name="Curtis B.A."/>
            <person name="Tanifuji G."/>
            <person name="Burki F."/>
            <person name="Gruber A."/>
            <person name="Irimia M."/>
            <person name="Maruyama S."/>
            <person name="Arias M.C."/>
            <person name="Ball S.G."/>
            <person name="Gile G.H."/>
            <person name="Hirakawa Y."/>
            <person name="Hopkins J.F."/>
            <person name="Rensing S.A."/>
            <person name="Schmutz J."/>
            <person name="Symeonidi A."/>
            <person name="Elias M."/>
            <person name="Eveleigh R.J."/>
            <person name="Herman E.K."/>
            <person name="Klute M.J."/>
            <person name="Nakayama T."/>
            <person name="Obornik M."/>
            <person name="Reyes-Prieto A."/>
            <person name="Armbrust E.V."/>
            <person name="Aves S.J."/>
            <person name="Beiko R.G."/>
            <person name="Coutinho P."/>
            <person name="Dacks J.B."/>
            <person name="Durnford D.G."/>
            <person name="Fast N.M."/>
            <person name="Green B.R."/>
            <person name="Grisdale C."/>
            <person name="Hempe F."/>
            <person name="Henrissat B."/>
            <person name="Hoppner M.P."/>
            <person name="Ishida K.-I."/>
            <person name="Kim E."/>
            <person name="Koreny L."/>
            <person name="Kroth P.G."/>
            <person name="Liu Y."/>
            <person name="Malik S.-B."/>
            <person name="Maier U.G."/>
            <person name="McRose D."/>
            <person name="Mock T."/>
            <person name="Neilson J.A."/>
            <person name="Onodera N.T."/>
            <person name="Poole A.M."/>
            <person name="Pritham E.J."/>
            <person name="Richards T.A."/>
            <person name="Rocap G."/>
            <person name="Roy S.W."/>
            <person name="Sarai C."/>
            <person name="Schaack S."/>
            <person name="Shirato S."/>
            <person name="Slamovits C.H."/>
            <person name="Spencer D.F."/>
            <person name="Suzuki S."/>
            <person name="Worden A.Z."/>
            <person name="Zauner S."/>
            <person name="Barry K."/>
            <person name="Bell C."/>
            <person name="Bharti A.K."/>
            <person name="Crow J.A."/>
            <person name="Grimwood J."/>
            <person name="Kramer R."/>
            <person name="Lindquist E."/>
            <person name="Lucas S."/>
            <person name="Salamov A."/>
            <person name="McFadden G.I."/>
            <person name="Lane C.E."/>
            <person name="Keeling P.J."/>
            <person name="Gray M.W."/>
            <person name="Grigoriev I.V."/>
            <person name="Archibald J.M."/>
        </authorList>
    </citation>
    <scope>NUCLEOTIDE SEQUENCE</scope>
    <source>
        <strain evidence="4">CCMP2712</strain>
    </source>
</reference>
<gene>
    <name evidence="2" type="ORF">GUITHDRAFT_143746</name>
</gene>
<dbReference type="KEGG" id="gtt:GUITHDRAFT_143746"/>
<organism evidence="2">
    <name type="scientific">Guillardia theta (strain CCMP2712)</name>
    <name type="common">Cryptophyte</name>
    <dbReference type="NCBI Taxonomy" id="905079"/>
    <lineage>
        <taxon>Eukaryota</taxon>
        <taxon>Cryptophyceae</taxon>
        <taxon>Pyrenomonadales</taxon>
        <taxon>Geminigeraceae</taxon>
        <taxon>Guillardia</taxon>
    </lineage>
</organism>
<evidence type="ECO:0000313" key="2">
    <source>
        <dbReference type="EMBL" id="EKX39141.1"/>
    </source>
</evidence>
<feature type="transmembrane region" description="Helical" evidence="1">
    <location>
        <begin position="215"/>
        <end position="232"/>
    </location>
</feature>
<keyword evidence="1" id="KW-1133">Transmembrane helix</keyword>
<keyword evidence="4" id="KW-1185">Reference proteome</keyword>
<reference evidence="2 4" key="1">
    <citation type="journal article" date="2012" name="Nature">
        <title>Algal genomes reveal evolutionary mosaicism and the fate of nucleomorphs.</title>
        <authorList>
            <consortium name="DOE Joint Genome Institute"/>
            <person name="Curtis B.A."/>
            <person name="Tanifuji G."/>
            <person name="Burki F."/>
            <person name="Gruber A."/>
            <person name="Irimia M."/>
            <person name="Maruyama S."/>
            <person name="Arias M.C."/>
            <person name="Ball S.G."/>
            <person name="Gile G.H."/>
            <person name="Hirakawa Y."/>
            <person name="Hopkins J.F."/>
            <person name="Kuo A."/>
            <person name="Rensing S.A."/>
            <person name="Schmutz J."/>
            <person name="Symeonidi A."/>
            <person name="Elias M."/>
            <person name="Eveleigh R.J."/>
            <person name="Herman E.K."/>
            <person name="Klute M.J."/>
            <person name="Nakayama T."/>
            <person name="Obornik M."/>
            <person name="Reyes-Prieto A."/>
            <person name="Armbrust E.V."/>
            <person name="Aves S.J."/>
            <person name="Beiko R.G."/>
            <person name="Coutinho P."/>
            <person name="Dacks J.B."/>
            <person name="Durnford D.G."/>
            <person name="Fast N.M."/>
            <person name="Green B.R."/>
            <person name="Grisdale C.J."/>
            <person name="Hempel F."/>
            <person name="Henrissat B."/>
            <person name="Hoppner M.P."/>
            <person name="Ishida K."/>
            <person name="Kim E."/>
            <person name="Koreny L."/>
            <person name="Kroth P.G."/>
            <person name="Liu Y."/>
            <person name="Malik S.B."/>
            <person name="Maier U.G."/>
            <person name="McRose D."/>
            <person name="Mock T."/>
            <person name="Neilson J.A."/>
            <person name="Onodera N.T."/>
            <person name="Poole A.M."/>
            <person name="Pritham E.J."/>
            <person name="Richards T.A."/>
            <person name="Rocap G."/>
            <person name="Roy S.W."/>
            <person name="Sarai C."/>
            <person name="Schaack S."/>
            <person name="Shirato S."/>
            <person name="Slamovits C.H."/>
            <person name="Spencer D.F."/>
            <person name="Suzuki S."/>
            <person name="Worden A.Z."/>
            <person name="Zauner S."/>
            <person name="Barry K."/>
            <person name="Bell C."/>
            <person name="Bharti A.K."/>
            <person name="Crow J.A."/>
            <person name="Grimwood J."/>
            <person name="Kramer R."/>
            <person name="Lindquist E."/>
            <person name="Lucas S."/>
            <person name="Salamov A."/>
            <person name="McFadden G.I."/>
            <person name="Lane C.E."/>
            <person name="Keeling P.J."/>
            <person name="Gray M.W."/>
            <person name="Grigoriev I.V."/>
            <person name="Archibald J.M."/>
        </authorList>
    </citation>
    <scope>NUCLEOTIDE SEQUENCE</scope>
    <source>
        <strain evidence="2 4">CCMP2712</strain>
    </source>
</reference>
<dbReference type="RefSeq" id="XP_005826121.1">
    <property type="nucleotide sequence ID" value="XM_005826064.1"/>
</dbReference>
<keyword evidence="1" id="KW-0472">Membrane</keyword>
<dbReference type="AlphaFoldDB" id="L1IS94"/>
<dbReference type="Proteomes" id="UP000011087">
    <property type="component" value="Unassembled WGS sequence"/>
</dbReference>